<dbReference type="Gene3D" id="1.20.120.30">
    <property type="entry name" value="Aspartate receptor, ligand-binding domain"/>
    <property type="match status" value="1"/>
</dbReference>
<name>A0A1X9SNN1_9BACT</name>
<protein>
    <submittedName>
        <fullName evidence="5">MCP-domain signal transduction protein (Chemoreceptor zinc-binding domain)</fullName>
    </submittedName>
</protein>
<organism evidence="5 6">
    <name type="scientific">Campylobacter lanienae NCTC 13004</name>
    <dbReference type="NCBI Taxonomy" id="1031753"/>
    <lineage>
        <taxon>Bacteria</taxon>
        <taxon>Pseudomonadati</taxon>
        <taxon>Campylobacterota</taxon>
        <taxon>Epsilonproteobacteria</taxon>
        <taxon>Campylobacterales</taxon>
        <taxon>Campylobacteraceae</taxon>
        <taxon>Campylobacter</taxon>
    </lineage>
</organism>
<proteinExistence type="predicted"/>
<dbReference type="KEGG" id="clx:CLAN_1107"/>
<evidence type="ECO:0000256" key="1">
    <source>
        <dbReference type="ARBA" id="ARBA00023224"/>
    </source>
</evidence>
<dbReference type="PROSITE" id="PS50111">
    <property type="entry name" value="CHEMOTAXIS_TRANSDUC_2"/>
    <property type="match status" value="1"/>
</dbReference>
<evidence type="ECO:0000313" key="5">
    <source>
        <dbReference type="EMBL" id="ARQ97842.1"/>
    </source>
</evidence>
<dbReference type="AlphaFoldDB" id="A0A1X9SNN1"/>
<accession>A0A1X9SNN1</accession>
<dbReference type="EMBL" id="CP015578">
    <property type="protein sequence ID" value="ARQ97842.1"/>
    <property type="molecule type" value="Genomic_DNA"/>
</dbReference>
<dbReference type="InterPro" id="IPR004089">
    <property type="entry name" value="MCPsignal_dom"/>
</dbReference>
<dbReference type="GO" id="GO:0016020">
    <property type="term" value="C:membrane"/>
    <property type="evidence" value="ECO:0007669"/>
    <property type="project" value="InterPro"/>
</dbReference>
<gene>
    <name evidence="5" type="ORF">CLAN_1107</name>
</gene>
<sequence length="365" mass="41181">MFGSSKKTSHYEEQIVALKKELEARNAENSKLRAELKELMASQTNLKECEIITEIAKSMIEGVKANSRNIQSGIEKNLELSRASIDKIDFNLNNIAELSHSSNKLIDSLNEITSSSNKTRIAAENLHKSVDEITNVINLIKDISDQTNLLALNAAIEAARAGEHGRGFAVVADEVRKLAERTQKATAEVEMNINLLKQNASDMFAQSEEVENISIESNKHIEGFITKFELLINNTKDIEDNAKHISYDIFTSLVKIDHMLFKTNGYNQIYTKNYEQMPDHTMCRLGKWCEDRGKAIFGNLPEFGQILEPHSMVHKYINSAISLAGKDFTNNASVIIKEFKTSEEYSLKLFDIFDAMILAKSRKQQ</sequence>
<feature type="domain" description="Methyl-accepting transducer" evidence="4">
    <location>
        <begin position="77"/>
        <end position="246"/>
    </location>
</feature>
<keyword evidence="1 2" id="KW-0807">Transducer</keyword>
<evidence type="ECO:0000259" key="4">
    <source>
        <dbReference type="PROSITE" id="PS50111"/>
    </source>
</evidence>
<dbReference type="SUPFAM" id="SSF58104">
    <property type="entry name" value="Methyl-accepting chemotaxis protein (MCP) signaling domain"/>
    <property type="match status" value="1"/>
</dbReference>
<reference evidence="6" key="1">
    <citation type="journal article" date="2017" name="Genome Biol. Evol.">
        <title>Comparative Genomic Analysis Identifies a Campylobacter Clade Deficient in Selenium Metabolism.</title>
        <authorList>
            <person name="Miller W.G."/>
            <person name="Yee E."/>
            <person name="Lopes B.S."/>
            <person name="Chapman M.H."/>
            <person name="Huynh S."/>
            <person name="Bono J.L."/>
            <person name="Parker C.T."/>
            <person name="Strachan N.J.C."/>
            <person name="Forbes K.J."/>
        </authorList>
    </citation>
    <scope>NUCLEOTIDE SEQUENCE [LARGE SCALE GENOMIC DNA]</scope>
    <source>
        <strain evidence="6">NCTC 13004</strain>
    </source>
</reference>
<dbReference type="Pfam" id="PF13682">
    <property type="entry name" value="CZB"/>
    <property type="match status" value="1"/>
</dbReference>
<dbReference type="SMART" id="SM00283">
    <property type="entry name" value="MA"/>
    <property type="match status" value="1"/>
</dbReference>
<reference evidence="6" key="2">
    <citation type="journal article" date="2017" name="Genome Biol. Evol.">
        <title>Comparative genomic analysis identifies a Campylobacter clade deficient in selenium metabolism.</title>
        <authorList>
            <person name="Miller W.G."/>
            <person name="Yee E."/>
            <person name="Lopes B.S."/>
            <person name="Chapman M.H."/>
            <person name="Huynh S."/>
            <person name="Bono J.L."/>
            <person name="Parker C.T."/>
            <person name="Strachan N.J.C."/>
            <person name="Forbes K.J."/>
        </authorList>
    </citation>
    <scope>NUCLEOTIDE SEQUENCE [LARGE SCALE GENOMIC DNA]</scope>
    <source>
        <strain evidence="6">NCTC 13004</strain>
    </source>
</reference>
<evidence type="ECO:0000256" key="2">
    <source>
        <dbReference type="PROSITE-ProRule" id="PRU00284"/>
    </source>
</evidence>
<dbReference type="InterPro" id="IPR025991">
    <property type="entry name" value="Chemoreceptor_zinc-bind_dom"/>
</dbReference>
<keyword evidence="5" id="KW-0675">Receptor</keyword>
<keyword evidence="3" id="KW-0175">Coiled coil</keyword>
<dbReference type="PANTHER" id="PTHR32089">
    <property type="entry name" value="METHYL-ACCEPTING CHEMOTAXIS PROTEIN MCPB"/>
    <property type="match status" value="1"/>
</dbReference>
<dbReference type="GO" id="GO:0007165">
    <property type="term" value="P:signal transduction"/>
    <property type="evidence" value="ECO:0007669"/>
    <property type="project" value="UniProtKB-KW"/>
</dbReference>
<feature type="coiled-coil region" evidence="3">
    <location>
        <begin position="8"/>
        <end position="42"/>
    </location>
</feature>
<evidence type="ECO:0000313" key="6">
    <source>
        <dbReference type="Proteomes" id="UP000202031"/>
    </source>
</evidence>
<evidence type="ECO:0000256" key="3">
    <source>
        <dbReference type="SAM" id="Coils"/>
    </source>
</evidence>
<dbReference type="Gene3D" id="1.10.287.950">
    <property type="entry name" value="Methyl-accepting chemotaxis protein"/>
    <property type="match status" value="1"/>
</dbReference>
<dbReference type="PANTHER" id="PTHR32089:SF112">
    <property type="entry name" value="LYSOZYME-LIKE PROTEIN-RELATED"/>
    <property type="match status" value="1"/>
</dbReference>
<dbReference type="Proteomes" id="UP000202031">
    <property type="component" value="Chromosome"/>
</dbReference>
<dbReference type="Pfam" id="PF00015">
    <property type="entry name" value="MCPsignal"/>
    <property type="match status" value="1"/>
</dbReference>